<feature type="domain" description="HTH araC/xylS-type" evidence="5">
    <location>
        <begin position="197"/>
        <end position="295"/>
    </location>
</feature>
<dbReference type="InterPro" id="IPR011051">
    <property type="entry name" value="RmlC_Cupin_sf"/>
</dbReference>
<dbReference type="EMBL" id="BAAAUV010000001">
    <property type="protein sequence ID" value="GAA3194565.1"/>
    <property type="molecule type" value="Genomic_DNA"/>
</dbReference>
<evidence type="ECO:0000256" key="4">
    <source>
        <dbReference type="SAM" id="MobiDB-lite"/>
    </source>
</evidence>
<dbReference type="PROSITE" id="PS01124">
    <property type="entry name" value="HTH_ARAC_FAMILY_2"/>
    <property type="match status" value="1"/>
</dbReference>
<dbReference type="InterPro" id="IPR050204">
    <property type="entry name" value="AraC_XylS_family_regulators"/>
</dbReference>
<proteinExistence type="predicted"/>
<dbReference type="SUPFAM" id="SSF46689">
    <property type="entry name" value="Homeodomain-like"/>
    <property type="match status" value="2"/>
</dbReference>
<keyword evidence="2" id="KW-0238">DNA-binding</keyword>
<feature type="compositionally biased region" description="Basic and acidic residues" evidence="4">
    <location>
        <begin position="1"/>
        <end position="10"/>
    </location>
</feature>
<dbReference type="Pfam" id="PF02311">
    <property type="entry name" value="AraC_binding"/>
    <property type="match status" value="1"/>
</dbReference>
<dbReference type="InterPro" id="IPR003313">
    <property type="entry name" value="AraC-bd"/>
</dbReference>
<evidence type="ECO:0000256" key="1">
    <source>
        <dbReference type="ARBA" id="ARBA00023015"/>
    </source>
</evidence>
<dbReference type="PANTHER" id="PTHR46796">
    <property type="entry name" value="HTH-TYPE TRANSCRIPTIONAL ACTIVATOR RHAS-RELATED"/>
    <property type="match status" value="1"/>
</dbReference>
<dbReference type="InterPro" id="IPR009057">
    <property type="entry name" value="Homeodomain-like_sf"/>
</dbReference>
<reference evidence="7" key="1">
    <citation type="journal article" date="2019" name="Int. J. Syst. Evol. Microbiol.">
        <title>The Global Catalogue of Microorganisms (GCM) 10K type strain sequencing project: providing services to taxonomists for standard genome sequencing and annotation.</title>
        <authorList>
            <consortium name="The Broad Institute Genomics Platform"/>
            <consortium name="The Broad Institute Genome Sequencing Center for Infectious Disease"/>
            <person name="Wu L."/>
            <person name="Ma J."/>
        </authorList>
    </citation>
    <scope>NUCLEOTIDE SEQUENCE [LARGE SCALE GENOMIC DNA]</scope>
    <source>
        <strain evidence="7">JCM 9377</strain>
    </source>
</reference>
<comment type="caution">
    <text evidence="6">The sequence shown here is derived from an EMBL/GenBank/DDBJ whole genome shotgun (WGS) entry which is preliminary data.</text>
</comment>
<evidence type="ECO:0000313" key="6">
    <source>
        <dbReference type="EMBL" id="GAA3194565.1"/>
    </source>
</evidence>
<evidence type="ECO:0000313" key="7">
    <source>
        <dbReference type="Proteomes" id="UP001501237"/>
    </source>
</evidence>
<feature type="region of interest" description="Disordered" evidence="4">
    <location>
        <begin position="1"/>
        <end position="27"/>
    </location>
</feature>
<keyword evidence="1" id="KW-0805">Transcription regulation</keyword>
<dbReference type="Gene3D" id="1.10.10.60">
    <property type="entry name" value="Homeodomain-like"/>
    <property type="match status" value="2"/>
</dbReference>
<dbReference type="Pfam" id="PF12833">
    <property type="entry name" value="HTH_18"/>
    <property type="match status" value="1"/>
</dbReference>
<dbReference type="SUPFAM" id="SSF51182">
    <property type="entry name" value="RmlC-like cupins"/>
    <property type="match status" value="1"/>
</dbReference>
<dbReference type="InterPro" id="IPR020449">
    <property type="entry name" value="Tscrpt_reg_AraC-type_HTH"/>
</dbReference>
<gene>
    <name evidence="6" type="ORF">GCM10010468_04430</name>
</gene>
<protein>
    <submittedName>
        <fullName evidence="6">Helix-turn-helix domain-containing protein</fullName>
    </submittedName>
</protein>
<sequence>MNPNTRHDHQMPYAGSPQTTQVESPPLRVSDLNVSRFARSGSDLHLHERFEIVLITGGTGLHRTMTGYRRVGRGHVLLLRPGMWHSYEECRDLAGLTCEAAPGLFDKELAWILEDPLLGLLFTESVQTPNFIELSDNDLSPATIHLQELRELQRHSPVSHRADLFGRFLLLASCIAQAGATREAALSIDVPDHPAVLTAIEMFNNDLSYDWTLAELAGALHLTQGHIVRLFKSGVGIPPMAYLFRQRAKKAAHLLKSTDAGVAEIGHAVGWTDPNYFTRRFRTYFGMSPTRYRESQIS</sequence>
<dbReference type="PRINTS" id="PR00032">
    <property type="entry name" value="HTHARAC"/>
</dbReference>
<evidence type="ECO:0000259" key="5">
    <source>
        <dbReference type="PROSITE" id="PS01124"/>
    </source>
</evidence>
<keyword evidence="7" id="KW-1185">Reference proteome</keyword>
<dbReference type="InterPro" id="IPR018060">
    <property type="entry name" value="HTH_AraC"/>
</dbReference>
<organism evidence="6 7">
    <name type="scientific">Actinocorallia longicatena</name>
    <dbReference type="NCBI Taxonomy" id="111803"/>
    <lineage>
        <taxon>Bacteria</taxon>
        <taxon>Bacillati</taxon>
        <taxon>Actinomycetota</taxon>
        <taxon>Actinomycetes</taxon>
        <taxon>Streptosporangiales</taxon>
        <taxon>Thermomonosporaceae</taxon>
        <taxon>Actinocorallia</taxon>
    </lineage>
</organism>
<dbReference type="SMART" id="SM00342">
    <property type="entry name" value="HTH_ARAC"/>
    <property type="match status" value="1"/>
</dbReference>
<evidence type="ECO:0000256" key="3">
    <source>
        <dbReference type="ARBA" id="ARBA00023163"/>
    </source>
</evidence>
<keyword evidence="3" id="KW-0804">Transcription</keyword>
<dbReference type="Proteomes" id="UP001501237">
    <property type="component" value="Unassembled WGS sequence"/>
</dbReference>
<evidence type="ECO:0000256" key="2">
    <source>
        <dbReference type="ARBA" id="ARBA00023125"/>
    </source>
</evidence>
<dbReference type="RefSeq" id="WP_344821485.1">
    <property type="nucleotide sequence ID" value="NZ_BAAAUV010000001.1"/>
</dbReference>
<accession>A0ABP6PXU9</accession>
<name>A0ABP6PXU9_9ACTN</name>